<dbReference type="GO" id="GO:0016491">
    <property type="term" value="F:oxidoreductase activity"/>
    <property type="evidence" value="ECO:0007669"/>
    <property type="project" value="UniProtKB-KW"/>
</dbReference>
<dbReference type="Pfam" id="PF08240">
    <property type="entry name" value="ADH_N"/>
    <property type="match status" value="1"/>
</dbReference>
<dbReference type="Gene3D" id="3.90.180.10">
    <property type="entry name" value="Medium-chain alcohol dehydrogenases, catalytic domain"/>
    <property type="match status" value="1"/>
</dbReference>
<dbReference type="PANTHER" id="PTHR43350">
    <property type="entry name" value="NAD-DEPENDENT ALCOHOL DEHYDROGENASE"/>
    <property type="match status" value="1"/>
</dbReference>
<comment type="cofactor">
    <cofactor evidence="1">
        <name>Zn(2+)</name>
        <dbReference type="ChEBI" id="CHEBI:29105"/>
    </cofactor>
</comment>
<dbReference type="InterPro" id="IPR013154">
    <property type="entry name" value="ADH-like_N"/>
</dbReference>
<reference evidence="8 9" key="1">
    <citation type="submission" date="2016-04" db="EMBL/GenBank/DDBJ databases">
        <title>A degradative enzymes factory behind the ericoid mycorrhizal symbiosis.</title>
        <authorList>
            <consortium name="DOE Joint Genome Institute"/>
            <person name="Martino E."/>
            <person name="Morin E."/>
            <person name="Grelet G."/>
            <person name="Kuo A."/>
            <person name="Kohler A."/>
            <person name="Daghino S."/>
            <person name="Barry K."/>
            <person name="Choi C."/>
            <person name="Cichocki N."/>
            <person name="Clum A."/>
            <person name="Copeland A."/>
            <person name="Hainaut M."/>
            <person name="Haridas S."/>
            <person name="Labutti K."/>
            <person name="Lindquist E."/>
            <person name="Lipzen A."/>
            <person name="Khouja H.-R."/>
            <person name="Murat C."/>
            <person name="Ohm R."/>
            <person name="Olson A."/>
            <person name="Spatafora J."/>
            <person name="Veneault-Fourrey C."/>
            <person name="Henrissat B."/>
            <person name="Grigoriev I."/>
            <person name="Martin F."/>
            <person name="Perotto S."/>
        </authorList>
    </citation>
    <scope>NUCLEOTIDE SEQUENCE [LARGE SCALE GENOMIC DNA]</scope>
    <source>
        <strain evidence="8 9">F</strain>
    </source>
</reference>
<sequence length="367" mass="39531">MASQQGLPKTHRALVLTSTDEPPEVKVIPTPQPGPGSAIVKVEAANIISYSKNIYNGTRKYSFPMPLVIGTSGLGRVAAIGPDAVLLEPGQLVFIDCFVRGRDDPGSAFLLGVHEGNTEASKKLMRGEWRDATYAEYAKLPLENLYPLNESLLGSKFEYGIEDLQDISRLLVPYGGLSDIGLKAGETIVITPATGPFGSAAVKVALAMGARVIAMGRNAEILKNLAAKNERVETVQITGDMLADLKSLQAFGMIDAYFDISPPEASESMHFKSCILSLRHGGRVSLMGGLKGELNIPIRAILQKDLMLKGKWMYSRQDVKDLIKLIEIGVLKLGDRKAEKFALEDWEKAFDAAFNSSATGAGAVLVP</sequence>
<dbReference type="Gene3D" id="3.40.50.720">
    <property type="entry name" value="NAD(P)-binding Rossmann-like Domain"/>
    <property type="match status" value="1"/>
</dbReference>
<evidence type="ECO:0000256" key="4">
    <source>
        <dbReference type="ARBA" id="ARBA00022833"/>
    </source>
</evidence>
<keyword evidence="3" id="KW-0479">Metal-binding</keyword>
<dbReference type="AlphaFoldDB" id="A0A2J6R306"/>
<evidence type="ECO:0000313" key="9">
    <source>
        <dbReference type="Proteomes" id="UP000235786"/>
    </source>
</evidence>
<dbReference type="GO" id="GO:0046872">
    <property type="term" value="F:metal ion binding"/>
    <property type="evidence" value="ECO:0007669"/>
    <property type="project" value="UniProtKB-KW"/>
</dbReference>
<keyword evidence="5" id="KW-0560">Oxidoreductase</keyword>
<dbReference type="SUPFAM" id="SSF51735">
    <property type="entry name" value="NAD(P)-binding Rossmann-fold domains"/>
    <property type="match status" value="1"/>
</dbReference>
<evidence type="ECO:0000259" key="6">
    <source>
        <dbReference type="Pfam" id="PF00107"/>
    </source>
</evidence>
<dbReference type="OrthoDB" id="5407715at2759"/>
<dbReference type="SUPFAM" id="SSF50129">
    <property type="entry name" value="GroES-like"/>
    <property type="match status" value="1"/>
</dbReference>
<dbReference type="InterPro" id="IPR036291">
    <property type="entry name" value="NAD(P)-bd_dom_sf"/>
</dbReference>
<gene>
    <name evidence="8" type="ORF">L207DRAFT_548118</name>
</gene>
<dbReference type="EMBL" id="KZ613957">
    <property type="protein sequence ID" value="PMD32904.1"/>
    <property type="molecule type" value="Genomic_DNA"/>
</dbReference>
<evidence type="ECO:0000256" key="3">
    <source>
        <dbReference type="ARBA" id="ARBA00022723"/>
    </source>
</evidence>
<dbReference type="Proteomes" id="UP000235786">
    <property type="component" value="Unassembled WGS sequence"/>
</dbReference>
<protein>
    <submittedName>
        <fullName evidence="8">GroES-like protein</fullName>
    </submittedName>
</protein>
<evidence type="ECO:0000259" key="7">
    <source>
        <dbReference type="Pfam" id="PF08240"/>
    </source>
</evidence>
<keyword evidence="9" id="KW-1185">Reference proteome</keyword>
<dbReference type="InterPro" id="IPR011032">
    <property type="entry name" value="GroES-like_sf"/>
</dbReference>
<evidence type="ECO:0000256" key="2">
    <source>
        <dbReference type="ARBA" id="ARBA00008072"/>
    </source>
</evidence>
<feature type="domain" description="Alcohol dehydrogenase-like C-terminal" evidence="6">
    <location>
        <begin position="198"/>
        <end position="326"/>
    </location>
</feature>
<dbReference type="STRING" id="1149755.A0A2J6R306"/>
<dbReference type="InterPro" id="IPR013149">
    <property type="entry name" value="ADH-like_C"/>
</dbReference>
<accession>A0A2J6R306</accession>
<name>A0A2J6R306_HYAVF</name>
<feature type="domain" description="Alcohol dehydrogenase-like N-terminal" evidence="7">
    <location>
        <begin position="34"/>
        <end position="149"/>
    </location>
</feature>
<comment type="similarity">
    <text evidence="2">Belongs to the zinc-containing alcohol dehydrogenase family.</text>
</comment>
<keyword evidence="4" id="KW-0862">Zinc</keyword>
<dbReference type="PANTHER" id="PTHR43350:SF17">
    <property type="entry name" value="NAD-DEPENDENT ALCOHOL DEHYDROGENASE"/>
    <property type="match status" value="1"/>
</dbReference>
<dbReference type="CDD" id="cd05188">
    <property type="entry name" value="MDR"/>
    <property type="match status" value="1"/>
</dbReference>
<proteinExistence type="inferred from homology"/>
<organism evidence="8 9">
    <name type="scientific">Hyaloscypha variabilis (strain UAMH 11265 / GT02V1 / F)</name>
    <name type="common">Meliniomyces variabilis</name>
    <dbReference type="NCBI Taxonomy" id="1149755"/>
    <lineage>
        <taxon>Eukaryota</taxon>
        <taxon>Fungi</taxon>
        <taxon>Dikarya</taxon>
        <taxon>Ascomycota</taxon>
        <taxon>Pezizomycotina</taxon>
        <taxon>Leotiomycetes</taxon>
        <taxon>Helotiales</taxon>
        <taxon>Hyaloscyphaceae</taxon>
        <taxon>Hyaloscypha</taxon>
        <taxon>Hyaloscypha variabilis</taxon>
    </lineage>
</organism>
<dbReference type="Pfam" id="PF00107">
    <property type="entry name" value="ADH_zinc_N"/>
    <property type="match status" value="1"/>
</dbReference>
<evidence type="ECO:0000313" key="8">
    <source>
        <dbReference type="EMBL" id="PMD32904.1"/>
    </source>
</evidence>
<evidence type="ECO:0000256" key="1">
    <source>
        <dbReference type="ARBA" id="ARBA00001947"/>
    </source>
</evidence>
<evidence type="ECO:0000256" key="5">
    <source>
        <dbReference type="ARBA" id="ARBA00023002"/>
    </source>
</evidence>